<feature type="region of interest" description="Disordered" evidence="1">
    <location>
        <begin position="1"/>
        <end position="61"/>
    </location>
</feature>
<feature type="region of interest" description="Disordered" evidence="1">
    <location>
        <begin position="74"/>
        <end position="140"/>
    </location>
</feature>
<protein>
    <submittedName>
        <fullName evidence="2">Uncharacterized protein</fullName>
    </submittedName>
</protein>
<proteinExistence type="predicted"/>
<reference evidence="2" key="1">
    <citation type="submission" date="2025-08" db="UniProtKB">
        <authorList>
            <consortium name="Ensembl"/>
        </authorList>
    </citation>
    <scope>IDENTIFICATION</scope>
</reference>
<feature type="compositionally biased region" description="Basic residues" evidence="1">
    <location>
        <begin position="121"/>
        <end position="133"/>
    </location>
</feature>
<reference evidence="2" key="2">
    <citation type="submission" date="2025-09" db="UniProtKB">
        <authorList>
            <consortium name="Ensembl"/>
        </authorList>
    </citation>
    <scope>IDENTIFICATION</scope>
</reference>
<evidence type="ECO:0000256" key="1">
    <source>
        <dbReference type="SAM" id="MobiDB-lite"/>
    </source>
</evidence>
<keyword evidence="3" id="KW-1185">Reference proteome</keyword>
<dbReference type="Ensembl" id="ENSSOCT00000016719.1">
    <property type="protein sequence ID" value="ENSSOCP00000016299.1"/>
    <property type="gene ID" value="ENSSOCG00000012261.1"/>
</dbReference>
<evidence type="ECO:0000313" key="3">
    <source>
        <dbReference type="Proteomes" id="UP000694551"/>
    </source>
</evidence>
<feature type="compositionally biased region" description="Low complexity" evidence="1">
    <location>
        <begin position="30"/>
        <end position="50"/>
    </location>
</feature>
<organism evidence="2 3">
    <name type="scientific">Strix occidentalis caurina</name>
    <name type="common">northern spotted owl</name>
    <dbReference type="NCBI Taxonomy" id="311401"/>
    <lineage>
        <taxon>Eukaryota</taxon>
        <taxon>Metazoa</taxon>
        <taxon>Chordata</taxon>
        <taxon>Craniata</taxon>
        <taxon>Vertebrata</taxon>
        <taxon>Euteleostomi</taxon>
        <taxon>Archelosauria</taxon>
        <taxon>Archosauria</taxon>
        <taxon>Dinosauria</taxon>
        <taxon>Saurischia</taxon>
        <taxon>Theropoda</taxon>
        <taxon>Coelurosauria</taxon>
        <taxon>Aves</taxon>
        <taxon>Neognathae</taxon>
        <taxon>Neoaves</taxon>
        <taxon>Telluraves</taxon>
        <taxon>Strigiformes</taxon>
        <taxon>Strigidae</taxon>
        <taxon>Strix</taxon>
    </lineage>
</organism>
<accession>A0A8D0FMH0</accession>
<dbReference type="AlphaFoldDB" id="A0A8D0FMH0"/>
<evidence type="ECO:0000313" key="2">
    <source>
        <dbReference type="Ensembl" id="ENSSOCP00000016299.1"/>
    </source>
</evidence>
<sequence>MARVAVRAPPLRGGAGGARRGRLTVPISNAPARAARGAAARCPRPRGGAAEQKARGRAGGGPLAAARWLDALARAGPGPVPPLLSARAEGASHHRPPQRGSIGRPARLSPADPGPSADARRRSRPLISRRARRSRPEPRP</sequence>
<dbReference type="Proteomes" id="UP000694551">
    <property type="component" value="Unplaced"/>
</dbReference>
<name>A0A8D0FMH0_STROC</name>